<sequence>MIDECETFQSPGGTKYWVLNPSEEVRISIGDEFSTIDEADVAYRRYADDVGFDVGQTNRKKNKEGFIQTRYMLCNRKGIPSPKEYDTLNLRPGQHKERHNHRMYNVHDKQFTRSRRQLKYTDYRNIYNAPASSFGGSKSHTIQFALKGGVEYIGESELDYKNARRDLVMHVGKRMHTCLLVCSLNAKKLFLIFFEYKTE</sequence>
<name>A0AA38SM53_9ASTR</name>
<dbReference type="Proteomes" id="UP001172457">
    <property type="component" value="Chromosome 7"/>
</dbReference>
<evidence type="ECO:0000313" key="2">
    <source>
        <dbReference type="Proteomes" id="UP001172457"/>
    </source>
</evidence>
<protein>
    <recommendedName>
        <fullName evidence="3">FAR1 domain-containing protein</fullName>
    </recommendedName>
</protein>
<evidence type="ECO:0000313" key="1">
    <source>
        <dbReference type="EMBL" id="KAJ9541398.1"/>
    </source>
</evidence>
<evidence type="ECO:0008006" key="3">
    <source>
        <dbReference type="Google" id="ProtNLM"/>
    </source>
</evidence>
<dbReference type="EMBL" id="JARYMX010000007">
    <property type="protein sequence ID" value="KAJ9541398.1"/>
    <property type="molecule type" value="Genomic_DNA"/>
</dbReference>
<keyword evidence="2" id="KW-1185">Reference proteome</keyword>
<reference evidence="1" key="1">
    <citation type="submission" date="2023-03" db="EMBL/GenBank/DDBJ databases">
        <title>Chromosome-scale reference genome and RAD-based genetic map of yellow starthistle (Centaurea solstitialis) reveal putative structural variation and QTLs associated with invader traits.</title>
        <authorList>
            <person name="Reatini B."/>
            <person name="Cang F.A."/>
            <person name="Jiang Q."/>
            <person name="Mckibben M.T.W."/>
            <person name="Barker M.S."/>
            <person name="Rieseberg L.H."/>
            <person name="Dlugosch K.M."/>
        </authorList>
    </citation>
    <scope>NUCLEOTIDE SEQUENCE</scope>
    <source>
        <strain evidence="1">CAN-66</strain>
        <tissue evidence="1">Leaf</tissue>
    </source>
</reference>
<dbReference type="AlphaFoldDB" id="A0AA38SM53"/>
<comment type="caution">
    <text evidence="1">The sequence shown here is derived from an EMBL/GenBank/DDBJ whole genome shotgun (WGS) entry which is preliminary data.</text>
</comment>
<proteinExistence type="predicted"/>
<accession>A0AA38SM53</accession>
<organism evidence="1 2">
    <name type="scientific">Centaurea solstitialis</name>
    <name type="common">yellow star-thistle</name>
    <dbReference type="NCBI Taxonomy" id="347529"/>
    <lineage>
        <taxon>Eukaryota</taxon>
        <taxon>Viridiplantae</taxon>
        <taxon>Streptophyta</taxon>
        <taxon>Embryophyta</taxon>
        <taxon>Tracheophyta</taxon>
        <taxon>Spermatophyta</taxon>
        <taxon>Magnoliopsida</taxon>
        <taxon>eudicotyledons</taxon>
        <taxon>Gunneridae</taxon>
        <taxon>Pentapetalae</taxon>
        <taxon>asterids</taxon>
        <taxon>campanulids</taxon>
        <taxon>Asterales</taxon>
        <taxon>Asteraceae</taxon>
        <taxon>Carduoideae</taxon>
        <taxon>Cardueae</taxon>
        <taxon>Centaureinae</taxon>
        <taxon>Centaurea</taxon>
    </lineage>
</organism>
<dbReference type="PANTHER" id="PTHR47718:SF12">
    <property type="entry name" value="PROTEIN FAR1-RELATED SEQUENCE"/>
    <property type="match status" value="1"/>
</dbReference>
<dbReference type="PANTHER" id="PTHR47718">
    <property type="entry name" value="OS01G0519700 PROTEIN"/>
    <property type="match status" value="1"/>
</dbReference>
<gene>
    <name evidence="1" type="ORF">OSB04_027904</name>
</gene>